<proteinExistence type="predicted"/>
<keyword evidence="4" id="KW-1185">Reference proteome</keyword>
<feature type="domain" description="OLD protein-like TOPRIM" evidence="2">
    <location>
        <begin position="478"/>
        <end position="543"/>
    </location>
</feature>
<dbReference type="InterPro" id="IPR041685">
    <property type="entry name" value="AAA_GajA/Old/RecF-like"/>
</dbReference>
<dbReference type="InterPro" id="IPR034139">
    <property type="entry name" value="TOPRIM_OLD"/>
</dbReference>
<keyword evidence="3" id="KW-0255">Endonuclease</keyword>
<reference evidence="4" key="2">
    <citation type="submission" date="2013-04" db="EMBL/GenBank/DDBJ databases">
        <title>Bisphenol A degrading Sphingobium sp. strain BiD32.</title>
        <authorList>
            <person name="Nielsen J.L."/>
            <person name="Zhou N.A."/>
            <person name="Kjeldal H."/>
        </authorList>
    </citation>
    <scope>NUCLEOTIDE SEQUENCE [LARGE SCALE GENOMIC DNA]</scope>
    <source>
        <strain evidence="4">BiD32</strain>
    </source>
</reference>
<dbReference type="AlphaFoldDB" id="N1MWG7"/>
<keyword evidence="3" id="KW-0540">Nuclease</keyword>
<sequence length="668" mass="72095">MQLKQVTVRHFRSLRDVTVQIGAHTALIGGNGAGKSSLLKALEKFYSTTKSLDPDDFYGRDQTIPVEIELTFDGLSPAARETFESRVREGRLVVTRIFDNSTSSGRYYGSVLQNPDFAPIRAQTAANPKREAYKQLKEGTPAYAGLPNASSATAVDTALLAWEAENPGQLVLCRDDGQFFGFQNASRGALQKFTTFVFIPAVREAANDAADGKGSPIARLLELVVKGAILQRKDIQDFKQEMSARYQALVSPENMPELGQLAARLTTDIKGLYRDAAVDLAWRALDEFPVPLPLADVSLSDDGFGGPVDRQGHGLQRAFIITLLQYLARTATAQPSEISTEAAPDVDEASLAAPEIPNLILAIEEPELYQHPTKQRHFADVLRGLSSGSLPGQEGPTQVVFASHSPMFVSLSKADEIRLARRIACEGSDYKHCEMRALDLAAVADKLGAGWSKPAGTFTAETLVPRLHILGIELAEGFFANGVVLVEGRSDKAALTAAARMLGVSFESAGVAILSAEGKSNIDRPLIIFRELGIPTFVLWDCDIGTKDHSEQKDLAILRLCQPEAAGLIAPMQTTIGSGFAHFEVNLEATLKAELSKELMEACLAVACEPFGISPSSDAQKIPEVMYQTLAAAQAQGTTATTLTNIVREIWLYLTGEALPENVHNSIG</sequence>
<evidence type="ECO:0000259" key="1">
    <source>
        <dbReference type="Pfam" id="PF13175"/>
    </source>
</evidence>
<evidence type="ECO:0000313" key="3">
    <source>
        <dbReference type="EMBL" id="CCW19917.1"/>
    </source>
</evidence>
<dbReference type="Gene3D" id="3.40.50.300">
    <property type="entry name" value="P-loop containing nucleotide triphosphate hydrolases"/>
    <property type="match status" value="1"/>
</dbReference>
<gene>
    <name evidence="3" type="ORF">EBBID32_42880</name>
</gene>
<dbReference type="OrthoDB" id="9816534at2"/>
<dbReference type="RefSeq" id="WP_006966665.1">
    <property type="nucleotide sequence ID" value="NZ_CAVK010000240.1"/>
</dbReference>
<dbReference type="PANTHER" id="PTHR43581:SF4">
    <property type="entry name" value="ATP_GTP PHOSPHATASE"/>
    <property type="match status" value="1"/>
</dbReference>
<dbReference type="SUPFAM" id="SSF52540">
    <property type="entry name" value="P-loop containing nucleoside triphosphate hydrolases"/>
    <property type="match status" value="1"/>
</dbReference>
<dbReference type="Pfam" id="PF13175">
    <property type="entry name" value="AAA_15"/>
    <property type="match status" value="1"/>
</dbReference>
<reference evidence="3 4" key="1">
    <citation type="submission" date="2013-03" db="EMBL/GenBank/DDBJ databases">
        <authorList>
            <person name="Le V."/>
        </authorList>
    </citation>
    <scope>NUCLEOTIDE SEQUENCE [LARGE SCALE GENOMIC DNA]</scope>
    <source>
        <strain evidence="3 4">BiD32</strain>
    </source>
</reference>
<dbReference type="EMBL" id="CAVK010000240">
    <property type="protein sequence ID" value="CCW19917.1"/>
    <property type="molecule type" value="Genomic_DNA"/>
</dbReference>
<dbReference type="InterPro" id="IPR027417">
    <property type="entry name" value="P-loop_NTPase"/>
</dbReference>
<dbReference type="Proteomes" id="UP000013201">
    <property type="component" value="Unassembled WGS sequence"/>
</dbReference>
<accession>N1MWG7</accession>
<evidence type="ECO:0000313" key="4">
    <source>
        <dbReference type="Proteomes" id="UP000013201"/>
    </source>
</evidence>
<organism evidence="3 4">
    <name type="scientific">Sphingobium indicum BiD32</name>
    <dbReference type="NCBI Taxonomy" id="1301087"/>
    <lineage>
        <taxon>Bacteria</taxon>
        <taxon>Pseudomonadati</taxon>
        <taxon>Pseudomonadota</taxon>
        <taxon>Alphaproteobacteria</taxon>
        <taxon>Sphingomonadales</taxon>
        <taxon>Sphingomonadaceae</taxon>
        <taxon>Sphingobium</taxon>
    </lineage>
</organism>
<dbReference type="CDD" id="cd01026">
    <property type="entry name" value="TOPRIM_OLD"/>
    <property type="match status" value="1"/>
</dbReference>
<keyword evidence="3" id="KW-0378">Hydrolase</keyword>
<dbReference type="GO" id="GO:0004519">
    <property type="term" value="F:endonuclease activity"/>
    <property type="evidence" value="ECO:0007669"/>
    <property type="project" value="UniProtKB-KW"/>
</dbReference>
<comment type="caution">
    <text evidence="3">The sequence shown here is derived from an EMBL/GenBank/DDBJ whole genome shotgun (WGS) entry which is preliminary data.</text>
</comment>
<dbReference type="Pfam" id="PF20469">
    <property type="entry name" value="OLD-like_TOPRIM"/>
    <property type="match status" value="1"/>
</dbReference>
<dbReference type="InterPro" id="IPR051396">
    <property type="entry name" value="Bact_Antivir_Def_Nuclease"/>
</dbReference>
<name>N1MWG7_9SPHN</name>
<evidence type="ECO:0000259" key="2">
    <source>
        <dbReference type="Pfam" id="PF20469"/>
    </source>
</evidence>
<protein>
    <submittedName>
        <fullName evidence="3">Predicted ATP-dependent endonuclease, OLD family protein</fullName>
    </submittedName>
</protein>
<feature type="domain" description="Endonuclease GajA/Old nuclease/RecF-like AAA" evidence="1">
    <location>
        <begin position="1"/>
        <end position="409"/>
    </location>
</feature>
<dbReference type="PANTHER" id="PTHR43581">
    <property type="entry name" value="ATP/GTP PHOSPHATASE"/>
    <property type="match status" value="1"/>
</dbReference>